<dbReference type="Proteomes" id="UP000253970">
    <property type="component" value="Unassembled WGS sequence"/>
</dbReference>
<reference evidence="1 2" key="1">
    <citation type="journal article" date="2018" name="Elife">
        <title>Discovery and characterization of a prevalent human gut bacterial enzyme sufficient for the inactivation of a family of plant toxins.</title>
        <authorList>
            <person name="Koppel N."/>
            <person name="Bisanz J.E."/>
            <person name="Pandelia M.E."/>
            <person name="Turnbaugh P.J."/>
            <person name="Balskus E.P."/>
        </authorList>
    </citation>
    <scope>NUCLEOTIDE SEQUENCE [LARGE SCALE GENOMIC DNA]</scope>
    <source>
        <strain evidence="1 2">W1 BHI 6</strain>
    </source>
</reference>
<name>A0A369MAW4_EGGLN</name>
<proteinExistence type="predicted"/>
<comment type="caution">
    <text evidence="1">The sequence shown here is derived from an EMBL/GenBank/DDBJ whole genome shotgun (WGS) entry which is preliminary data.</text>
</comment>
<organism evidence="1 2">
    <name type="scientific">Eggerthella lenta</name>
    <name type="common">Eubacterium lentum</name>
    <dbReference type="NCBI Taxonomy" id="84112"/>
    <lineage>
        <taxon>Bacteria</taxon>
        <taxon>Bacillati</taxon>
        <taxon>Actinomycetota</taxon>
        <taxon>Coriobacteriia</taxon>
        <taxon>Eggerthellales</taxon>
        <taxon>Eggerthellaceae</taxon>
        <taxon>Eggerthella</taxon>
    </lineage>
</organism>
<sequence length="197" mass="20682">MKMKHDNLWRANPDTAEEMDEIERRRKRAMRTAITLLALAVAVNVAVNEFSCVGPSSSKRDAAPPAVQQSAPDDRGGAGQAGADADGEEPALSLDIATDQAEATRVDQDAVRGALGAYCKEMGIEASRAYVSAVLSFPSSTASSYLEVELLDSDGSKAADVGVAYSLDYGTCTVVPLESLTGGSEKPERIERGGDAL</sequence>
<dbReference type="AlphaFoldDB" id="A0A369MAW4"/>
<dbReference type="EMBL" id="PPTU01000024">
    <property type="protein sequence ID" value="RDB68059.1"/>
    <property type="molecule type" value="Genomic_DNA"/>
</dbReference>
<protein>
    <submittedName>
        <fullName evidence="1">Uncharacterized protein</fullName>
    </submittedName>
</protein>
<evidence type="ECO:0000313" key="2">
    <source>
        <dbReference type="Proteomes" id="UP000253970"/>
    </source>
</evidence>
<accession>A0A369MAW4</accession>
<gene>
    <name evidence="1" type="ORF">C1875_12525</name>
</gene>
<evidence type="ECO:0000313" key="1">
    <source>
        <dbReference type="EMBL" id="RDB68059.1"/>
    </source>
</evidence>